<accession>A0A9W6PWM6</accession>
<proteinExistence type="predicted"/>
<protein>
    <submittedName>
        <fullName evidence="1">Uncharacterized protein</fullName>
    </submittedName>
</protein>
<dbReference type="Proteomes" id="UP001165124">
    <property type="component" value="Unassembled WGS sequence"/>
</dbReference>
<keyword evidence="2" id="KW-1185">Reference proteome</keyword>
<name>A0A9W6PWM6_9ACTN</name>
<reference evidence="1" key="1">
    <citation type="submission" date="2023-02" db="EMBL/GenBank/DDBJ databases">
        <title>Actinomadura rubrobrunea NBRC 14622.</title>
        <authorList>
            <person name="Ichikawa N."/>
            <person name="Sato H."/>
            <person name="Tonouchi N."/>
        </authorList>
    </citation>
    <scope>NUCLEOTIDE SEQUENCE</scope>
    <source>
        <strain evidence="1">NBRC 14622</strain>
    </source>
</reference>
<sequence length="55" mass="5926">MPRIGECGARCAIWSGSMLEAYAAYSATAAKRTQGRAFVPGAGRVTARYAKQWET</sequence>
<comment type="caution">
    <text evidence="1">The sequence shown here is derived from an EMBL/GenBank/DDBJ whole genome shotgun (WGS) entry which is preliminary data.</text>
</comment>
<dbReference type="AlphaFoldDB" id="A0A9W6PWM6"/>
<evidence type="ECO:0000313" key="2">
    <source>
        <dbReference type="Proteomes" id="UP001165124"/>
    </source>
</evidence>
<dbReference type="EMBL" id="BSRZ01000010">
    <property type="protein sequence ID" value="GLW65770.1"/>
    <property type="molecule type" value="Genomic_DNA"/>
</dbReference>
<organism evidence="1 2">
    <name type="scientific">Actinomadura rubrobrunea</name>
    <dbReference type="NCBI Taxonomy" id="115335"/>
    <lineage>
        <taxon>Bacteria</taxon>
        <taxon>Bacillati</taxon>
        <taxon>Actinomycetota</taxon>
        <taxon>Actinomycetes</taxon>
        <taxon>Streptosporangiales</taxon>
        <taxon>Thermomonosporaceae</taxon>
        <taxon>Actinomadura</taxon>
    </lineage>
</organism>
<gene>
    <name evidence="1" type="ORF">Arub01_40140</name>
</gene>
<evidence type="ECO:0000313" key="1">
    <source>
        <dbReference type="EMBL" id="GLW65770.1"/>
    </source>
</evidence>